<evidence type="ECO:0000259" key="6">
    <source>
        <dbReference type="PROSITE" id="PS50865"/>
    </source>
</evidence>
<dbReference type="PROSITE" id="PS01360">
    <property type="entry name" value="ZF_MYND_1"/>
    <property type="match status" value="1"/>
</dbReference>
<evidence type="ECO:0000256" key="5">
    <source>
        <dbReference type="SAM" id="MobiDB-lite"/>
    </source>
</evidence>
<dbReference type="Proteomes" id="UP000694941">
    <property type="component" value="Unplaced"/>
</dbReference>
<dbReference type="InterPro" id="IPR002893">
    <property type="entry name" value="Znf_MYND"/>
</dbReference>
<reference evidence="8" key="1">
    <citation type="submission" date="2025-08" db="UniProtKB">
        <authorList>
            <consortium name="RefSeq"/>
        </authorList>
    </citation>
    <scope>IDENTIFICATION</scope>
    <source>
        <tissue evidence="8">Muscle</tissue>
    </source>
</reference>
<evidence type="ECO:0000256" key="1">
    <source>
        <dbReference type="ARBA" id="ARBA00022723"/>
    </source>
</evidence>
<gene>
    <name evidence="8" type="primary">LOC106467831</name>
</gene>
<keyword evidence="3" id="KW-0862">Zinc</keyword>
<feature type="domain" description="MYND-type" evidence="6">
    <location>
        <begin position="1536"/>
        <end position="1573"/>
    </location>
</feature>
<evidence type="ECO:0000313" key="7">
    <source>
        <dbReference type="Proteomes" id="UP000694941"/>
    </source>
</evidence>
<keyword evidence="1" id="KW-0479">Metal-binding</keyword>
<dbReference type="SUPFAM" id="SSF144232">
    <property type="entry name" value="HIT/MYND zinc finger-like"/>
    <property type="match status" value="1"/>
</dbReference>
<evidence type="ECO:0000313" key="8">
    <source>
        <dbReference type="RefSeq" id="XP_013783664.1"/>
    </source>
</evidence>
<evidence type="ECO:0000256" key="4">
    <source>
        <dbReference type="PROSITE-ProRule" id="PRU00134"/>
    </source>
</evidence>
<dbReference type="GeneID" id="106467831"/>
<organism evidence="7 8">
    <name type="scientific">Limulus polyphemus</name>
    <name type="common">Atlantic horseshoe crab</name>
    <dbReference type="NCBI Taxonomy" id="6850"/>
    <lineage>
        <taxon>Eukaryota</taxon>
        <taxon>Metazoa</taxon>
        <taxon>Ecdysozoa</taxon>
        <taxon>Arthropoda</taxon>
        <taxon>Chelicerata</taxon>
        <taxon>Merostomata</taxon>
        <taxon>Xiphosura</taxon>
        <taxon>Limulidae</taxon>
        <taxon>Limulus</taxon>
    </lineage>
</organism>
<feature type="region of interest" description="Disordered" evidence="5">
    <location>
        <begin position="1371"/>
        <end position="1391"/>
    </location>
</feature>
<evidence type="ECO:0000256" key="2">
    <source>
        <dbReference type="ARBA" id="ARBA00022771"/>
    </source>
</evidence>
<name>A0ABM1BK95_LIMPO</name>
<sequence length="1578" mass="178853">MRQCVTCTEVVVKHSHIIDLNMSNSRQDCYWQNLVEMNYSLLQPVVMLERLPDEVIESHVESYEYSKWAAGKLVHDEKCYPSWSWYVAENKSTKWDRSPVPPGKDQSSSVAGNFKLTSLYENAEKQALFRTTCTSKNNVRCSKCGVLFLKTKATAMCLNCRPKAPAMEKIKKQWKQMSINSYNLPKQRAHMVINDKSEETNLQTNAKRIELIKYPKKRKWPEEKHYNNDDKCGFKSLESKVTKRIRNWDGSFTHANKLTPINKQNSQRISWDSSSKIFKNDDMLPVKKTNSSLHNKKSNILENHNWIRDQKGNGTNKCHLLVDKIKTTLPKKEGTFMNFQKRAIIKNEKSYQKIVNLDHKTRKEKDDDLCMQTLERTDIHERIKINSGEIQPKHSPSQQKGLRTNEVEWKKYQKSSHSENFNTNKNSWRNEEVSYTVRSDCINEVNPNSKKVMDVGCSQGNKIGECLQPRNTVNVETQQDKKQALESFSCKNSNQNEDLKHNVKMKESDKKVDECRSTTTKVILNVDRNKIMFTQAVGSCEKRGVEVKDVRNGLLLMTFGDDEDIISETEEPLVKCQIPEEGVCGTFQEGNTDMHYYNDNLQHLEDQEPNCEVKNNCVKLGDKFKPVLHCDNRIKKSLTPESVKDFEMGKGNLKKSVGKRTVKVPEVKDDHGHLQLISHSSSQNSISNLKDPKIIQHVTFHDETDKQYGKFPANSKVMSQSESAESISSYEKSVPLVENVNLNKKKLTTLKEEIVNFWKEGSTMITPLDELDCLTVASIVDLDCGPERAMNLFRFKLLQNVCLLKKLAIAEQNREIPAEVVKKNKNMILSAITKLLFSVRLVRMSKDDSQSTHQENVQSNLSCNSHYSDHVSVGTEVSSAIDIINSQLSSKECELSLDDQNQNQQLVESLHECLGFESARNPYNSGKKSIEYDFVPLSSSAHQTSSFNYEQQLQNINIVPTDKKNPEASPKNSAKQQLFHLSSGQNSFGTRVNEVSEKCSTNGQASSQTKTLMKKTTELPQGVTHSNIKLGQQLHDSNVAPELTPSSKTSGSLYENHFESILRKQSDETISKLAQGELCSKQPTEMSAQKKQDIETNLTQELNLIKSYLAQQFLKSIQKPHQDVEPSELSHQSLDTDFVGMSHQHSKLSENPHMNHSLTCESQLQQLGIESPNPNIIQQPRLNSNSCNQQHVMFSNQQHYKDSTSATCYRLAPKRVFSQHQLQQIAALTFTQGHSSKVTSEEPSDVGSSQVHQQLSYPKKDHESQYVQESITTSTQQHWDKKTELSQQERSIKCTLNQVSATSVPSYPFTALLQKNSLNIANSTISPALGHKQMLLPTIRLVPDENIPSYSNLRPVLQVPNKPFYQRILSNSRNSVSPESERTSVSSCTSGDTCNSPVLENDLQSKQCIDDLNPTLVSPISHNIGHWTKNIGQQSEPESITYDLQLGRMNMPLCPPYSLQQNFPELTNVICTPKNQYFSKAFTYHQVGSSNPTVPRSGLVPCATRVPMPNITSPSSTSFMIHSGIKESSLLPLSQCMLCGKQAKNVCSACSKVSYCGEACAKMYWTMKHFQECERLQS</sequence>
<keyword evidence="2 4" id="KW-0863">Zinc-finger</keyword>
<keyword evidence="7" id="KW-1185">Reference proteome</keyword>
<evidence type="ECO:0000256" key="3">
    <source>
        <dbReference type="ARBA" id="ARBA00022833"/>
    </source>
</evidence>
<dbReference type="RefSeq" id="XP_013783664.1">
    <property type="nucleotide sequence ID" value="XM_013928210.2"/>
</dbReference>
<accession>A0ABM1BK95</accession>
<dbReference type="PROSITE" id="PS50865">
    <property type="entry name" value="ZF_MYND_2"/>
    <property type="match status" value="1"/>
</dbReference>
<proteinExistence type="predicted"/>
<protein>
    <submittedName>
        <fullName evidence="8">Uncharacterized protein LOC106467831 isoform X1</fullName>
    </submittedName>
</protein>
<dbReference type="Pfam" id="PF01753">
    <property type="entry name" value="zf-MYND"/>
    <property type="match status" value="1"/>
</dbReference>
<dbReference type="Gene3D" id="6.10.140.2220">
    <property type="match status" value="1"/>
</dbReference>